<organism evidence="5">
    <name type="scientific">uncultured marine group II/III euryarchaeote AD1000_91_C10</name>
    <dbReference type="NCBI Taxonomy" id="1457825"/>
    <lineage>
        <taxon>Archaea</taxon>
        <taxon>Methanobacteriati</taxon>
        <taxon>Methanobacteriota</taxon>
        <taxon>environmental samples</taxon>
    </lineage>
</organism>
<keyword evidence="3" id="KW-0067">ATP-binding</keyword>
<dbReference type="PRINTS" id="PR00983">
    <property type="entry name" value="TRNASYNTHCYS"/>
</dbReference>
<keyword evidence="2" id="KW-0547">Nucleotide-binding</keyword>
<keyword evidence="5" id="KW-0030">Aminoacyl-tRNA synthetase</keyword>
<accession>A0A075G5F3</accession>
<feature type="domain" description="tRNA synthetases class I catalytic" evidence="4">
    <location>
        <begin position="18"/>
        <end position="309"/>
    </location>
</feature>
<dbReference type="Gene3D" id="1.20.120.1910">
    <property type="entry name" value="Cysteine-tRNA ligase, C-terminal anti-codon recognition domain"/>
    <property type="match status" value="1"/>
</dbReference>
<dbReference type="AlphaFoldDB" id="A0A075G5F3"/>
<dbReference type="GO" id="GO:0005829">
    <property type="term" value="C:cytosol"/>
    <property type="evidence" value="ECO:0007669"/>
    <property type="project" value="TreeGrafter"/>
</dbReference>
<dbReference type="InterPro" id="IPR024909">
    <property type="entry name" value="Cys-tRNA/MSH_ligase"/>
</dbReference>
<evidence type="ECO:0000259" key="4">
    <source>
        <dbReference type="Pfam" id="PF01406"/>
    </source>
</evidence>
<gene>
    <name evidence="5" type="primary">CARS</name>
    <name evidence="5" type="synonym">cysS</name>
</gene>
<reference evidence="5" key="1">
    <citation type="journal article" date="2014" name="Genome Biol. Evol.">
        <title>Pangenome evidence for extensive interdomain horizontal transfer affecting lineage core and shell genes in uncultured planktonic thaumarchaeota and euryarchaeota.</title>
        <authorList>
            <person name="Deschamps P."/>
            <person name="Zivanovic Y."/>
            <person name="Moreira D."/>
            <person name="Rodriguez-Valera F."/>
            <person name="Lopez-Garcia P."/>
        </authorList>
    </citation>
    <scope>NUCLEOTIDE SEQUENCE</scope>
</reference>
<dbReference type="GO" id="GO:0004817">
    <property type="term" value="F:cysteine-tRNA ligase activity"/>
    <property type="evidence" value="ECO:0007669"/>
    <property type="project" value="UniProtKB-EC"/>
</dbReference>
<dbReference type="InterPro" id="IPR032678">
    <property type="entry name" value="tRNA-synt_1_cat_dom"/>
</dbReference>
<dbReference type="PANTHER" id="PTHR10890">
    <property type="entry name" value="CYSTEINYL-TRNA SYNTHETASE"/>
    <property type="match status" value="1"/>
</dbReference>
<dbReference type="Pfam" id="PF01406">
    <property type="entry name" value="tRNA-synt_1e"/>
    <property type="match status" value="1"/>
</dbReference>
<keyword evidence="1 5" id="KW-0436">Ligase</keyword>
<name>A0A075G5F3_9EURY</name>
<dbReference type="InterPro" id="IPR014729">
    <property type="entry name" value="Rossmann-like_a/b/a_fold"/>
</dbReference>
<proteinExistence type="predicted"/>
<evidence type="ECO:0000256" key="1">
    <source>
        <dbReference type="ARBA" id="ARBA00022598"/>
    </source>
</evidence>
<dbReference type="GO" id="GO:0005524">
    <property type="term" value="F:ATP binding"/>
    <property type="evidence" value="ECO:0007669"/>
    <property type="project" value="UniProtKB-KW"/>
</dbReference>
<protein>
    <submittedName>
        <fullName evidence="5">Cysteinyl-tRNA synthetase (CARS, cysS)</fullName>
        <ecNumber evidence="5">6.1.1.16</ecNumber>
    </submittedName>
</protein>
<dbReference type="PANTHER" id="PTHR10890:SF3">
    <property type="entry name" value="CYSTEINE--TRNA LIGASE, CYTOPLASMIC"/>
    <property type="match status" value="1"/>
</dbReference>
<dbReference type="EMBL" id="KF900498">
    <property type="protein sequence ID" value="AIE97111.1"/>
    <property type="molecule type" value="Genomic_DNA"/>
</dbReference>
<dbReference type="GO" id="GO:0006423">
    <property type="term" value="P:cysteinyl-tRNA aminoacylation"/>
    <property type="evidence" value="ECO:0007669"/>
    <property type="project" value="TreeGrafter"/>
</dbReference>
<evidence type="ECO:0000313" key="5">
    <source>
        <dbReference type="EMBL" id="AIE97111.1"/>
    </source>
</evidence>
<dbReference type="SUPFAM" id="SSF52374">
    <property type="entry name" value="Nucleotidylyl transferase"/>
    <property type="match status" value="1"/>
</dbReference>
<evidence type="ECO:0000256" key="3">
    <source>
        <dbReference type="ARBA" id="ARBA00022840"/>
    </source>
</evidence>
<sequence>MKIYNTQSKTIEEFKPAKKEVGMYVCGPTVYSESHLGHAKSYIAFDILRRWIEYNGYLVTHVQNITDVSDETAQTALKFGKTEKEITEEYTEKFKTQMKALGNLEPHYTPKASEYVEKIAEITKNFLNGEKAYETEEGVYLKVESRDHGKLLGNSIDESIVEIDVDSGPKRSPHDFMLWGPELAGGETWNIEGLKPGRPGWHSECVMMASTILEMPLDIHCGGVDLIYPHHESEIIISECIFEKEYCNFWVHNGLMEDAEGKLSKSGKQRLTLSEIFKKNEPMQMRFYLLEHRYRENTPFDIESFENACEEYRALSRVAKKSMTYEKREIKSALLVEILEKIENNMDDDLNTPAVIELIREVDRMAKERLENESEMGQISSIYSIFKKTLGIFL</sequence>
<dbReference type="EC" id="6.1.1.16" evidence="5"/>
<evidence type="ECO:0000256" key="2">
    <source>
        <dbReference type="ARBA" id="ARBA00022741"/>
    </source>
</evidence>
<dbReference type="Gene3D" id="3.40.50.620">
    <property type="entry name" value="HUPs"/>
    <property type="match status" value="1"/>
</dbReference>